<feature type="non-terminal residue" evidence="1">
    <location>
        <position position="49"/>
    </location>
</feature>
<keyword evidence="2" id="KW-1185">Reference proteome</keyword>
<organism evidence="1 2">
    <name type="scientific">Bathymodiolus thermophilus thioautotrophic gill symbiont</name>
    <dbReference type="NCBI Taxonomy" id="2360"/>
    <lineage>
        <taxon>Bacteria</taxon>
        <taxon>Pseudomonadati</taxon>
        <taxon>Pseudomonadota</taxon>
        <taxon>Gammaproteobacteria</taxon>
        <taxon>sulfur-oxidizing symbionts</taxon>
    </lineage>
</organism>
<reference evidence="1 2" key="1">
    <citation type="submission" date="2020-05" db="EMBL/GenBank/DDBJ databases">
        <authorList>
            <person name="Petersen J."/>
            <person name="Sayavedra L."/>
        </authorList>
    </citation>
    <scope>NUCLEOTIDE SEQUENCE [LARGE SCALE GENOMIC DNA]</scope>
    <source>
        <strain evidence="1">B azoricus SOX ET2 1586I</strain>
    </source>
</reference>
<comment type="caution">
    <text evidence="1">The sequence shown here is derived from an EMBL/GenBank/DDBJ whole genome shotgun (WGS) entry which is preliminary data.</text>
</comment>
<sequence>MDNEKLPTLAQTWLNIQTSLFPWLSEELGELTAKQQELVTTLEMIRIEE</sequence>
<protein>
    <submittedName>
        <fullName evidence="1">Uncharacterized protein</fullName>
    </submittedName>
</protein>
<name>A0ABN7GDH4_9GAMM</name>
<evidence type="ECO:0000313" key="1">
    <source>
        <dbReference type="EMBL" id="CAB5507873.1"/>
    </source>
</evidence>
<dbReference type="EMBL" id="CAHJWF010000486">
    <property type="protein sequence ID" value="CAB5507873.1"/>
    <property type="molecule type" value="Genomic_DNA"/>
</dbReference>
<proteinExistence type="predicted"/>
<accession>A0ABN7GDH4</accession>
<dbReference type="Proteomes" id="UP000626656">
    <property type="component" value="Unassembled WGS sequence"/>
</dbReference>
<evidence type="ECO:0000313" key="2">
    <source>
        <dbReference type="Proteomes" id="UP000626656"/>
    </source>
</evidence>
<gene>
    <name evidence="1" type="ORF">AZO1586I_2148</name>
</gene>